<dbReference type="CDD" id="cd00383">
    <property type="entry name" value="trans_reg_C"/>
    <property type="match status" value="1"/>
</dbReference>
<dbReference type="EMBL" id="AP018113">
    <property type="protein sequence ID" value="BAX63644.1"/>
    <property type="molecule type" value="Genomic_DNA"/>
</dbReference>
<dbReference type="SUPFAM" id="SSF52540">
    <property type="entry name" value="P-loop containing nucleoside triphosphate hydrolases"/>
    <property type="match status" value="1"/>
</dbReference>
<dbReference type="GO" id="GO:0000160">
    <property type="term" value="P:phosphorelay signal transduction system"/>
    <property type="evidence" value="ECO:0007669"/>
    <property type="project" value="InterPro"/>
</dbReference>
<feature type="DNA-binding region" description="OmpR/PhoB-type" evidence="2">
    <location>
        <begin position="1"/>
        <end position="94"/>
    </location>
</feature>
<evidence type="ECO:0000256" key="2">
    <source>
        <dbReference type="PROSITE-ProRule" id="PRU01091"/>
    </source>
</evidence>
<feature type="domain" description="OmpR/PhoB-type" evidence="3">
    <location>
        <begin position="1"/>
        <end position="94"/>
    </location>
</feature>
<reference evidence="4 5" key="1">
    <citation type="journal article" date="2017" name="Genome Announc.">
        <title>Complete Genome Sequence of Burkholderia stabilis FERMP-21014.</title>
        <authorList>
            <person name="Konishi K."/>
            <person name="Kumagai T."/>
            <person name="Sakasegawa S."/>
            <person name="Tamura T."/>
        </authorList>
    </citation>
    <scope>NUCLEOTIDE SEQUENCE [LARGE SCALE GENOMIC DNA]</scope>
    <source>
        <strain evidence="4 5">FERMP-21014</strain>
    </source>
</reference>
<dbReference type="PANTHER" id="PTHR47691">
    <property type="entry name" value="REGULATOR-RELATED"/>
    <property type="match status" value="1"/>
</dbReference>
<dbReference type="InterPro" id="IPR027417">
    <property type="entry name" value="P-loop_NTPase"/>
</dbReference>
<dbReference type="Pfam" id="PF00486">
    <property type="entry name" value="Trans_reg_C"/>
    <property type="match status" value="1"/>
</dbReference>
<dbReference type="PROSITE" id="PS51755">
    <property type="entry name" value="OMPR_PHOB"/>
    <property type="match status" value="1"/>
</dbReference>
<dbReference type="Gene3D" id="1.10.10.10">
    <property type="entry name" value="Winged helix-like DNA-binding domain superfamily/Winged helix DNA-binding domain"/>
    <property type="match status" value="1"/>
</dbReference>
<gene>
    <name evidence="4" type="ORF">BSFP_065170</name>
</gene>
<dbReference type="AlphaFoldDB" id="A0A1Y1BUJ6"/>
<dbReference type="Gene3D" id="3.40.50.300">
    <property type="entry name" value="P-loop containing nucleotide triphosphate hydrolases"/>
    <property type="match status" value="1"/>
</dbReference>
<dbReference type="InterPro" id="IPR001867">
    <property type="entry name" value="OmpR/PhoB-type_DNA-bd"/>
</dbReference>
<dbReference type="RefSeq" id="WP_096476024.1">
    <property type="nucleotide sequence ID" value="NZ_AP018113.1"/>
</dbReference>
<protein>
    <submittedName>
        <fullName evidence="4">Transcriptional regulator</fullName>
    </submittedName>
</protein>
<organism evidence="4 5">
    <name type="scientific">Burkholderia stabilis</name>
    <dbReference type="NCBI Taxonomy" id="95485"/>
    <lineage>
        <taxon>Bacteria</taxon>
        <taxon>Pseudomonadati</taxon>
        <taxon>Pseudomonadota</taxon>
        <taxon>Betaproteobacteria</taxon>
        <taxon>Burkholderiales</taxon>
        <taxon>Burkholderiaceae</taxon>
        <taxon>Burkholderia</taxon>
        <taxon>Burkholderia cepacia complex</taxon>
    </lineage>
</organism>
<evidence type="ECO:0000259" key="3">
    <source>
        <dbReference type="PROSITE" id="PS51755"/>
    </source>
</evidence>
<sequence length="597" mass="63772">MIRIGTLHVFLDRREIRSNGKLLRIGSRAFEILELLIRANGALVSKDEIMQRVWPHTIVEENNLQVHIAALRKALADDRNLIVTVPGRGYRLVGGQIEGGAPARPATSRLTAAPTALVGREQTVADVLAALDAARVVTLVGAGGIGKTRVALEAAMRAEASFPDGAAFVSLATVACPRFVPDALAGAFGIVQPAGSLTLEAVLASVANRRMLLVLDNCEHLLDAAAQIATVLTESDAGLCVLATSREALRIQGERLCPIPPLDVPGEGADEAATLSASAVQLFSARARAADPRFPLDERSVALMASVCRRLDGLPLAIELAAARAAVLGIDVLAAHLDDHFRLLTGGFRTALPRHQTLQAMYDWSYRLLGDAERLLLRWLGVFRDSFSIDAVRDVVGTKGLADADLLDTIAGLVSKSLLSLESAHGAPRYRLLTTTRAYALQQLENNGECAAAARAHANYFHTLFRLAPGGGDGLRTESRLDVIRRELGNLRVALDWAFSPNGDADVGIALAAVAVPCLFDLSLVDECRERARAALDAMRNMDETRAREDARVRLLAAYAAALAHTSGPTHVVHDAWTAVHALGFEAGEAELPPRES</sequence>
<dbReference type="PANTHER" id="PTHR47691:SF3">
    <property type="entry name" value="HTH-TYPE TRANSCRIPTIONAL REGULATOR RV0890C-RELATED"/>
    <property type="match status" value="1"/>
</dbReference>
<dbReference type="SUPFAM" id="SSF46894">
    <property type="entry name" value="C-terminal effector domain of the bipartite response regulators"/>
    <property type="match status" value="1"/>
</dbReference>
<evidence type="ECO:0000313" key="5">
    <source>
        <dbReference type="Proteomes" id="UP000218432"/>
    </source>
</evidence>
<name>A0A1Y1BUJ6_9BURK</name>
<accession>A0A1Y1BUJ6</accession>
<dbReference type="SMART" id="SM00862">
    <property type="entry name" value="Trans_reg_C"/>
    <property type="match status" value="1"/>
</dbReference>
<evidence type="ECO:0000256" key="1">
    <source>
        <dbReference type="ARBA" id="ARBA00023125"/>
    </source>
</evidence>
<dbReference type="Proteomes" id="UP000218432">
    <property type="component" value="Chromosome 3"/>
</dbReference>
<proteinExistence type="predicted"/>
<dbReference type="InterPro" id="IPR036388">
    <property type="entry name" value="WH-like_DNA-bd_sf"/>
</dbReference>
<dbReference type="PRINTS" id="PR00364">
    <property type="entry name" value="DISEASERSIST"/>
</dbReference>
<dbReference type="InterPro" id="IPR058852">
    <property type="entry name" value="HTH_77"/>
</dbReference>
<dbReference type="Pfam" id="PF25872">
    <property type="entry name" value="HTH_77"/>
    <property type="match status" value="1"/>
</dbReference>
<dbReference type="InterPro" id="IPR016032">
    <property type="entry name" value="Sig_transdc_resp-reg_C-effctor"/>
</dbReference>
<dbReference type="GO" id="GO:0003677">
    <property type="term" value="F:DNA binding"/>
    <property type="evidence" value="ECO:0007669"/>
    <property type="project" value="UniProtKB-UniRule"/>
</dbReference>
<keyword evidence="1 2" id="KW-0238">DNA-binding</keyword>
<dbReference type="GO" id="GO:0006355">
    <property type="term" value="P:regulation of DNA-templated transcription"/>
    <property type="evidence" value="ECO:0007669"/>
    <property type="project" value="InterPro"/>
</dbReference>
<evidence type="ECO:0000313" key="4">
    <source>
        <dbReference type="EMBL" id="BAX63644.1"/>
    </source>
</evidence>